<dbReference type="Proteomes" id="UP000612362">
    <property type="component" value="Unassembled WGS sequence"/>
</dbReference>
<gene>
    <name evidence="2" type="ORF">KSX_12050</name>
</gene>
<feature type="transmembrane region" description="Helical" evidence="1">
    <location>
        <begin position="6"/>
        <end position="23"/>
    </location>
</feature>
<reference evidence="2" key="1">
    <citation type="submission" date="2020-10" db="EMBL/GenBank/DDBJ databases">
        <title>Taxonomic study of unclassified bacteria belonging to the class Ktedonobacteria.</title>
        <authorList>
            <person name="Yabe S."/>
            <person name="Wang C.M."/>
            <person name="Zheng Y."/>
            <person name="Sakai Y."/>
            <person name="Cavaletti L."/>
            <person name="Monciardini P."/>
            <person name="Donadio S."/>
        </authorList>
    </citation>
    <scope>NUCLEOTIDE SEQUENCE</scope>
    <source>
        <strain evidence="2">SOSP1-1</strain>
    </source>
</reference>
<comment type="caution">
    <text evidence="2">The sequence shown here is derived from an EMBL/GenBank/DDBJ whole genome shotgun (WGS) entry which is preliminary data.</text>
</comment>
<proteinExistence type="predicted"/>
<accession>A0A8J3HYM6</accession>
<keyword evidence="3" id="KW-1185">Reference proteome</keyword>
<evidence type="ECO:0008006" key="4">
    <source>
        <dbReference type="Google" id="ProtNLM"/>
    </source>
</evidence>
<evidence type="ECO:0000256" key="1">
    <source>
        <dbReference type="SAM" id="Phobius"/>
    </source>
</evidence>
<sequence length="317" mass="35349">MFVPIFILLIAAVAILCGLFLSPRSHHSDSDERPISYVNSRNRRASRALMSDVRGRTTRSRRPILQTHYEYQWEPRVGALSWAGVRGSFSSRSLFGALLILGTVIVAGIWLWSHVFSSPTLLQQQWPDVAVSASPPASSTTPTIKETIRASSSMVRLSQLDPAQYRNDQEYKTWAYSACSTAAMTEVINAYNTMNKTGKQYRITDILNAETAVHAITPELGLLEPKGIDRTVARFNFKTTWLNKPTAQDLIRIGNSGRPIIIGFPPERWSGGHLLIARGGNSKSVYLTDSSKLNMQVMDINTFNKYWAGFAVIVEPK</sequence>
<keyword evidence="1" id="KW-0812">Transmembrane</keyword>
<evidence type="ECO:0000313" key="3">
    <source>
        <dbReference type="Proteomes" id="UP000612362"/>
    </source>
</evidence>
<protein>
    <recommendedName>
        <fullName evidence="4">Peptidase C39-like domain-containing protein</fullName>
    </recommendedName>
</protein>
<name>A0A8J3HYM6_9CHLR</name>
<keyword evidence="1" id="KW-0472">Membrane</keyword>
<feature type="transmembrane region" description="Helical" evidence="1">
    <location>
        <begin position="94"/>
        <end position="113"/>
    </location>
</feature>
<organism evidence="2 3">
    <name type="scientific">Ktedonospora formicarum</name>
    <dbReference type="NCBI Taxonomy" id="2778364"/>
    <lineage>
        <taxon>Bacteria</taxon>
        <taxon>Bacillati</taxon>
        <taxon>Chloroflexota</taxon>
        <taxon>Ktedonobacteria</taxon>
        <taxon>Ktedonobacterales</taxon>
        <taxon>Ktedonobacteraceae</taxon>
        <taxon>Ktedonospora</taxon>
    </lineage>
</organism>
<dbReference type="RefSeq" id="WP_220192533.1">
    <property type="nucleotide sequence ID" value="NZ_BNJF01000001.1"/>
</dbReference>
<dbReference type="Gene3D" id="3.90.70.10">
    <property type="entry name" value="Cysteine proteinases"/>
    <property type="match status" value="1"/>
</dbReference>
<evidence type="ECO:0000313" key="2">
    <source>
        <dbReference type="EMBL" id="GHO43042.1"/>
    </source>
</evidence>
<dbReference type="AlphaFoldDB" id="A0A8J3HYM6"/>
<dbReference type="EMBL" id="BNJF01000001">
    <property type="protein sequence ID" value="GHO43042.1"/>
    <property type="molecule type" value="Genomic_DNA"/>
</dbReference>
<keyword evidence="1" id="KW-1133">Transmembrane helix</keyword>